<dbReference type="InterPro" id="IPR036388">
    <property type="entry name" value="WH-like_DNA-bd_sf"/>
</dbReference>
<keyword evidence="6" id="KW-1185">Reference proteome</keyword>
<dbReference type="InterPro" id="IPR011711">
    <property type="entry name" value="GntR_C"/>
</dbReference>
<evidence type="ECO:0000256" key="3">
    <source>
        <dbReference type="ARBA" id="ARBA00023163"/>
    </source>
</evidence>
<dbReference type="InterPro" id="IPR036390">
    <property type="entry name" value="WH_DNA-bd_sf"/>
</dbReference>
<name>A0ABQ5N907_9CLOT</name>
<dbReference type="InterPro" id="IPR008920">
    <property type="entry name" value="TF_FadR/GntR_C"/>
</dbReference>
<dbReference type="EMBL" id="BRXR01000001">
    <property type="protein sequence ID" value="GLC31758.1"/>
    <property type="molecule type" value="Genomic_DNA"/>
</dbReference>
<dbReference type="PRINTS" id="PR00035">
    <property type="entry name" value="HTHGNTR"/>
</dbReference>
<dbReference type="SUPFAM" id="SSF48008">
    <property type="entry name" value="GntR ligand-binding domain-like"/>
    <property type="match status" value="1"/>
</dbReference>
<dbReference type="SMART" id="SM00895">
    <property type="entry name" value="FCD"/>
    <property type="match status" value="1"/>
</dbReference>
<feature type="domain" description="HTH gntR-type" evidence="4">
    <location>
        <begin position="8"/>
        <end position="76"/>
    </location>
</feature>
<dbReference type="Gene3D" id="1.10.10.10">
    <property type="entry name" value="Winged helix-like DNA-binding domain superfamily/Winged helix DNA-binding domain"/>
    <property type="match status" value="1"/>
</dbReference>
<dbReference type="PROSITE" id="PS50949">
    <property type="entry name" value="HTH_GNTR"/>
    <property type="match status" value="1"/>
</dbReference>
<keyword evidence="1" id="KW-0805">Transcription regulation</keyword>
<dbReference type="Pfam" id="PF07729">
    <property type="entry name" value="FCD"/>
    <property type="match status" value="1"/>
</dbReference>
<accession>A0ABQ5N907</accession>
<dbReference type="PANTHER" id="PTHR43537:SF43">
    <property type="entry name" value="GNTR-FAMILY TRANSCRIPTIONAL REGULATOR"/>
    <property type="match status" value="1"/>
</dbReference>
<evidence type="ECO:0000313" key="6">
    <source>
        <dbReference type="Proteomes" id="UP001208567"/>
    </source>
</evidence>
<organism evidence="5 6">
    <name type="scientific">Clostridium omnivorum</name>
    <dbReference type="NCBI Taxonomy" id="1604902"/>
    <lineage>
        <taxon>Bacteria</taxon>
        <taxon>Bacillati</taxon>
        <taxon>Bacillota</taxon>
        <taxon>Clostridia</taxon>
        <taxon>Eubacteriales</taxon>
        <taxon>Clostridiaceae</taxon>
        <taxon>Clostridium</taxon>
    </lineage>
</organism>
<dbReference type="Pfam" id="PF00392">
    <property type="entry name" value="GntR"/>
    <property type="match status" value="1"/>
</dbReference>
<dbReference type="SMART" id="SM00345">
    <property type="entry name" value="HTH_GNTR"/>
    <property type="match status" value="1"/>
</dbReference>
<reference evidence="5 6" key="1">
    <citation type="journal article" date="2024" name="Int. J. Syst. Evol. Microbiol.">
        <title>Clostridium omnivorum sp. nov., isolated from anoxic soil under the treatment of reductive soil disinfestation.</title>
        <authorList>
            <person name="Ueki A."/>
            <person name="Tonouchi A."/>
            <person name="Kaku N."/>
            <person name="Honma S."/>
            <person name="Ueki K."/>
        </authorList>
    </citation>
    <scope>NUCLEOTIDE SEQUENCE [LARGE SCALE GENOMIC DNA]</scope>
    <source>
        <strain evidence="5 6">E14</strain>
    </source>
</reference>
<dbReference type="Gene3D" id="1.20.120.530">
    <property type="entry name" value="GntR ligand-binding domain-like"/>
    <property type="match status" value="1"/>
</dbReference>
<keyword evidence="3" id="KW-0804">Transcription</keyword>
<protein>
    <submittedName>
        <fullName evidence="5">GntR family transcriptional regulator</fullName>
    </submittedName>
</protein>
<gene>
    <name evidence="5" type="ORF">bsdE14_31680</name>
</gene>
<evidence type="ECO:0000313" key="5">
    <source>
        <dbReference type="EMBL" id="GLC31758.1"/>
    </source>
</evidence>
<dbReference type="RefSeq" id="WP_264851084.1">
    <property type="nucleotide sequence ID" value="NZ_BRXR01000001.1"/>
</dbReference>
<dbReference type="Proteomes" id="UP001208567">
    <property type="component" value="Unassembled WGS sequence"/>
</dbReference>
<evidence type="ECO:0000256" key="1">
    <source>
        <dbReference type="ARBA" id="ARBA00023015"/>
    </source>
</evidence>
<keyword evidence="2" id="KW-0238">DNA-binding</keyword>
<evidence type="ECO:0000256" key="2">
    <source>
        <dbReference type="ARBA" id="ARBA00023125"/>
    </source>
</evidence>
<dbReference type="SUPFAM" id="SSF46785">
    <property type="entry name" value="Winged helix' DNA-binding domain"/>
    <property type="match status" value="1"/>
</dbReference>
<dbReference type="CDD" id="cd07377">
    <property type="entry name" value="WHTH_GntR"/>
    <property type="match status" value="1"/>
</dbReference>
<sequence>MEEKELHQKSYTRVIEYIKEQIRSGNLALGSKLPAERDLSAILGISRSSVREAIRTLDNMGVITSKHGSGNYLAGKFKDNLVETMSMMFLLDQIDYKQINQLRRSLELQALLLAIDNISEREADDFSASLVDLEHVTEENNILLDKKLHLTIAKASKNALIIDMLQALSDVIEQFTSDFGREKLTSSKSKFILWKAHNNMLGSLVTRDKELAYKAINMYFDMLDLQETSLKL</sequence>
<evidence type="ECO:0000259" key="4">
    <source>
        <dbReference type="PROSITE" id="PS50949"/>
    </source>
</evidence>
<proteinExistence type="predicted"/>
<comment type="caution">
    <text evidence="5">The sequence shown here is derived from an EMBL/GenBank/DDBJ whole genome shotgun (WGS) entry which is preliminary data.</text>
</comment>
<dbReference type="PANTHER" id="PTHR43537">
    <property type="entry name" value="TRANSCRIPTIONAL REGULATOR, GNTR FAMILY"/>
    <property type="match status" value="1"/>
</dbReference>
<dbReference type="InterPro" id="IPR000524">
    <property type="entry name" value="Tscrpt_reg_HTH_GntR"/>
</dbReference>